<evidence type="ECO:0000256" key="4">
    <source>
        <dbReference type="ARBA" id="ARBA00022692"/>
    </source>
</evidence>
<keyword evidence="7 8" id="KW-0472">Membrane</keyword>
<evidence type="ECO:0000256" key="1">
    <source>
        <dbReference type="ARBA" id="ARBA00004141"/>
    </source>
</evidence>
<feature type="transmembrane region" description="Helical" evidence="8">
    <location>
        <begin position="31"/>
        <end position="50"/>
    </location>
</feature>
<feature type="transmembrane region" description="Helical" evidence="8">
    <location>
        <begin position="96"/>
        <end position="114"/>
    </location>
</feature>
<proteinExistence type="predicted"/>
<dbReference type="PANTHER" id="PTHR43562:SF1">
    <property type="entry name" value="NA(+)_H(+) ANTIPORTER YJBQ-RELATED"/>
    <property type="match status" value="1"/>
</dbReference>
<evidence type="ECO:0000259" key="9">
    <source>
        <dbReference type="Pfam" id="PF00999"/>
    </source>
</evidence>
<evidence type="ECO:0000256" key="7">
    <source>
        <dbReference type="ARBA" id="ARBA00023136"/>
    </source>
</evidence>
<evidence type="ECO:0000313" key="11">
    <source>
        <dbReference type="Proteomes" id="UP000342300"/>
    </source>
</evidence>
<feature type="transmembrane region" description="Helical" evidence="8">
    <location>
        <begin position="57"/>
        <end position="76"/>
    </location>
</feature>
<dbReference type="GO" id="GO:1902600">
    <property type="term" value="P:proton transmembrane transport"/>
    <property type="evidence" value="ECO:0007669"/>
    <property type="project" value="InterPro"/>
</dbReference>
<feature type="domain" description="Cation/H+ exchanger transmembrane" evidence="9">
    <location>
        <begin position="14"/>
        <end position="387"/>
    </location>
</feature>
<feature type="transmembrane region" description="Helical" evidence="8">
    <location>
        <begin position="336"/>
        <end position="354"/>
    </location>
</feature>
<accession>A0A6A7RSP9</accession>
<dbReference type="EMBL" id="PDHS01000130">
    <property type="protein sequence ID" value="MQM30120.1"/>
    <property type="molecule type" value="Genomic_DNA"/>
</dbReference>
<dbReference type="GO" id="GO:0015297">
    <property type="term" value="F:antiporter activity"/>
    <property type="evidence" value="ECO:0007669"/>
    <property type="project" value="UniProtKB-KW"/>
</dbReference>
<evidence type="ECO:0000256" key="6">
    <source>
        <dbReference type="ARBA" id="ARBA00023065"/>
    </source>
</evidence>
<gene>
    <name evidence="10" type="ORF">CRU78_06090</name>
</gene>
<evidence type="ECO:0000256" key="3">
    <source>
        <dbReference type="ARBA" id="ARBA00022449"/>
    </source>
</evidence>
<dbReference type="Gene3D" id="1.20.1530.20">
    <property type="match status" value="1"/>
</dbReference>
<feature type="transmembrane region" description="Helical" evidence="8">
    <location>
        <begin position="273"/>
        <end position="291"/>
    </location>
</feature>
<dbReference type="PANTHER" id="PTHR43562">
    <property type="entry name" value="NAPA-TYPE SODIUM/HYDROGEN ANTIPORTER"/>
    <property type="match status" value="1"/>
</dbReference>
<feature type="transmembrane region" description="Helical" evidence="8">
    <location>
        <begin position="366"/>
        <end position="389"/>
    </location>
</feature>
<evidence type="ECO:0000313" key="10">
    <source>
        <dbReference type="EMBL" id="MQM30120.1"/>
    </source>
</evidence>
<feature type="transmembrane region" description="Helical" evidence="8">
    <location>
        <begin position="303"/>
        <end position="324"/>
    </location>
</feature>
<dbReference type="GO" id="GO:0016020">
    <property type="term" value="C:membrane"/>
    <property type="evidence" value="ECO:0007669"/>
    <property type="project" value="UniProtKB-SubCell"/>
</dbReference>
<dbReference type="Proteomes" id="UP000342300">
    <property type="component" value="Unassembled WGS sequence"/>
</dbReference>
<comment type="caution">
    <text evidence="10">The sequence shown here is derived from an EMBL/GenBank/DDBJ whole genome shotgun (WGS) entry which is preliminary data.</text>
</comment>
<dbReference type="AlphaFoldDB" id="A0A6A7RSP9"/>
<keyword evidence="3" id="KW-0050">Antiport</keyword>
<dbReference type="Pfam" id="PF00999">
    <property type="entry name" value="Na_H_Exchanger"/>
    <property type="match status" value="1"/>
</dbReference>
<organism evidence="10 11">
    <name type="scientific">Candidatus Accumulibacter phosphatis</name>
    <dbReference type="NCBI Taxonomy" id="327160"/>
    <lineage>
        <taxon>Bacteria</taxon>
        <taxon>Pseudomonadati</taxon>
        <taxon>Pseudomonadota</taxon>
        <taxon>Betaproteobacteria</taxon>
        <taxon>Candidatus Accumulibacter</taxon>
    </lineage>
</organism>
<dbReference type="InterPro" id="IPR038770">
    <property type="entry name" value="Na+/solute_symporter_sf"/>
</dbReference>
<dbReference type="InterPro" id="IPR006153">
    <property type="entry name" value="Cation/H_exchanger_TM"/>
</dbReference>
<sequence>MLATHSILVVLGLAVLAPLLAELPIGVRVPVVVLEVVLGILIGPHVLGLIRLDGSLLADFLSVMFLIGMAGTLFMAGMEIDFAQVRGRPSSLALRGWLASIGLALAVVALLHFIPHVKAPGMVAIALTTTGLGALLPILRDGEQLETPFGRHVLAAGTIGEVGPIVAVSLLLSSRYSTVQEFGFLLALLLLVALAVAIGLGARPPRLIALLGRTLQSSTQLPVRLALFVFALFVSVSIEFGFEGILGAFAAGMIIGLATRGEAGKPFRVKMDAIVFGWFTPFFFIGTGMQFNLGALAHDATTMLLVPAFLVILLLVRGLPVLLYRNDVAKPQWLPFALSISTPSLGLIVVITQIGSRAKDMNPDVAVALVGAALLSLLVYPMVAGVLMARTASTARGPDLA</sequence>
<evidence type="ECO:0000256" key="5">
    <source>
        <dbReference type="ARBA" id="ARBA00022989"/>
    </source>
</evidence>
<keyword evidence="4 8" id="KW-0812">Transmembrane</keyword>
<comment type="subcellular location">
    <subcellularLocation>
        <location evidence="1">Membrane</location>
        <topology evidence="1">Multi-pass membrane protein</topology>
    </subcellularLocation>
</comment>
<evidence type="ECO:0000256" key="8">
    <source>
        <dbReference type="SAM" id="Phobius"/>
    </source>
</evidence>
<keyword evidence="5 8" id="KW-1133">Transmembrane helix</keyword>
<evidence type="ECO:0000256" key="2">
    <source>
        <dbReference type="ARBA" id="ARBA00022448"/>
    </source>
</evidence>
<keyword evidence="6" id="KW-0406">Ion transport</keyword>
<feature type="transmembrane region" description="Helical" evidence="8">
    <location>
        <begin position="121"/>
        <end position="139"/>
    </location>
</feature>
<feature type="transmembrane region" description="Helical" evidence="8">
    <location>
        <begin position="182"/>
        <end position="200"/>
    </location>
</feature>
<name>A0A6A7RSP9_9PROT</name>
<protein>
    <submittedName>
        <fullName evidence="10">Sodium:proton exchanger</fullName>
    </submittedName>
</protein>
<keyword evidence="2" id="KW-0813">Transport</keyword>
<reference evidence="10 11" key="1">
    <citation type="submission" date="2017-09" db="EMBL/GenBank/DDBJ databases">
        <title>Metagenomic Analysis Reveals Denitrifying Candidatus Accumulibacter and Flanking Population as a Source of N2O.</title>
        <authorList>
            <person name="Gao H."/>
            <person name="Mao Y."/>
            <person name="Zhao X."/>
            <person name="Liu W.-T."/>
            <person name="Zhang T."/>
            <person name="Wells G."/>
        </authorList>
    </citation>
    <scope>NUCLEOTIDE SEQUENCE [LARGE SCALE GENOMIC DNA]</scope>
    <source>
        <strain evidence="10">CANDO_2_IC</strain>
    </source>
</reference>